<dbReference type="InterPro" id="IPR023213">
    <property type="entry name" value="CAT-like_dom_sf"/>
</dbReference>
<dbReference type="GO" id="GO:0031405">
    <property type="term" value="F:lipoic acid binding"/>
    <property type="evidence" value="ECO:0007669"/>
    <property type="project" value="TreeGrafter"/>
</dbReference>
<dbReference type="EMBL" id="JAANIC010002506">
    <property type="protein sequence ID" value="KAG5344652.1"/>
    <property type="molecule type" value="Genomic_DNA"/>
</dbReference>
<evidence type="ECO:0000313" key="13">
    <source>
        <dbReference type="Proteomes" id="UP000669903"/>
    </source>
</evidence>
<proteinExistence type="inferred from homology"/>
<comment type="subcellular location">
    <subcellularLocation>
        <location evidence="2">Mitochondrion matrix</location>
    </subcellularLocation>
</comment>
<evidence type="ECO:0000256" key="8">
    <source>
        <dbReference type="ARBA" id="ARBA00023315"/>
    </source>
</evidence>
<dbReference type="Gene3D" id="3.30.559.10">
    <property type="entry name" value="Chloramphenicol acetyltransferase-like domain"/>
    <property type="match status" value="1"/>
</dbReference>
<dbReference type="PROSITE" id="PS50968">
    <property type="entry name" value="BIOTINYL_LIPOYL"/>
    <property type="match status" value="1"/>
</dbReference>
<gene>
    <name evidence="12" type="primary">Dbt</name>
    <name evidence="12" type="ORF">G6Z76_0007062</name>
</gene>
<protein>
    <recommendedName>
        <fullName evidence="9">Dihydrolipoamide acetyltransferase component of pyruvate dehydrogenase complex</fullName>
        <ecNumber evidence="9">2.3.1.-</ecNumber>
    </recommendedName>
</protein>
<evidence type="ECO:0000256" key="2">
    <source>
        <dbReference type="ARBA" id="ARBA00004305"/>
    </source>
</evidence>
<keyword evidence="8 9" id="KW-0012">Acyltransferase</keyword>
<organism evidence="12 13">
    <name type="scientific">Acromyrmex charruanus</name>
    <dbReference type="NCBI Taxonomy" id="2715315"/>
    <lineage>
        <taxon>Eukaryota</taxon>
        <taxon>Metazoa</taxon>
        <taxon>Ecdysozoa</taxon>
        <taxon>Arthropoda</taxon>
        <taxon>Hexapoda</taxon>
        <taxon>Insecta</taxon>
        <taxon>Pterygota</taxon>
        <taxon>Neoptera</taxon>
        <taxon>Endopterygota</taxon>
        <taxon>Hymenoptera</taxon>
        <taxon>Apocrita</taxon>
        <taxon>Aculeata</taxon>
        <taxon>Formicoidea</taxon>
        <taxon>Formicidae</taxon>
        <taxon>Myrmicinae</taxon>
        <taxon>Acromyrmex</taxon>
    </lineage>
</organism>
<evidence type="ECO:0000256" key="9">
    <source>
        <dbReference type="RuleBase" id="RU003423"/>
    </source>
</evidence>
<evidence type="ECO:0000256" key="7">
    <source>
        <dbReference type="ARBA" id="ARBA00023128"/>
    </source>
</evidence>
<feature type="compositionally biased region" description="Basic and acidic residues" evidence="10">
    <location>
        <begin position="204"/>
        <end position="216"/>
    </location>
</feature>
<dbReference type="PROSITE" id="PS00189">
    <property type="entry name" value="LIPOYL"/>
    <property type="match status" value="1"/>
</dbReference>
<dbReference type="GO" id="GO:0016407">
    <property type="term" value="F:acetyltransferase activity"/>
    <property type="evidence" value="ECO:0007669"/>
    <property type="project" value="TreeGrafter"/>
</dbReference>
<feature type="domain" description="Lipoyl-binding" evidence="11">
    <location>
        <begin position="102"/>
        <end position="177"/>
    </location>
</feature>
<dbReference type="CDD" id="cd06849">
    <property type="entry name" value="lipoyl_domain"/>
    <property type="match status" value="1"/>
</dbReference>
<dbReference type="InterPro" id="IPR003016">
    <property type="entry name" value="2-oxoA_DH_lipoyl-BS"/>
</dbReference>
<dbReference type="Pfam" id="PF00364">
    <property type="entry name" value="Biotin_lipoyl"/>
    <property type="match status" value="1"/>
</dbReference>
<dbReference type="GO" id="GO:0005759">
    <property type="term" value="C:mitochondrial matrix"/>
    <property type="evidence" value="ECO:0007669"/>
    <property type="project" value="UniProtKB-SubCell"/>
</dbReference>
<comment type="caution">
    <text evidence="12">The sequence shown here is derived from an EMBL/GenBank/DDBJ whole genome shotgun (WGS) entry which is preliminary data.</text>
</comment>
<name>A0A836FS31_9HYME</name>
<evidence type="ECO:0000313" key="12">
    <source>
        <dbReference type="EMBL" id="KAG5344652.1"/>
    </source>
</evidence>
<dbReference type="Gene3D" id="2.40.50.100">
    <property type="match status" value="1"/>
</dbReference>
<dbReference type="FunFam" id="2.40.50.100:FF:000013">
    <property type="entry name" value="Dihydrolipoamide acetyltransferase component of pyruvate dehydrogenase complex"/>
    <property type="match status" value="1"/>
</dbReference>
<dbReference type="InterPro" id="IPR001078">
    <property type="entry name" value="2-oxoacid_DH_actylTfrase"/>
</dbReference>
<evidence type="ECO:0000256" key="10">
    <source>
        <dbReference type="SAM" id="MobiDB-lite"/>
    </source>
</evidence>
<dbReference type="SUPFAM" id="SSF51230">
    <property type="entry name" value="Single hybrid motif"/>
    <property type="match status" value="1"/>
</dbReference>
<feature type="non-terminal residue" evidence="12">
    <location>
        <position position="427"/>
    </location>
</feature>
<dbReference type="AlphaFoldDB" id="A0A836FS31"/>
<dbReference type="PANTHER" id="PTHR43178:SF5">
    <property type="entry name" value="LIPOAMIDE ACYLTRANSFERASE COMPONENT OF BRANCHED-CHAIN ALPHA-KETO ACID DEHYDROGENASE COMPLEX, MITOCHONDRIAL"/>
    <property type="match status" value="1"/>
</dbReference>
<dbReference type="SUPFAM" id="SSF52777">
    <property type="entry name" value="CoA-dependent acyltransferases"/>
    <property type="match status" value="1"/>
</dbReference>
<comment type="cofactor">
    <cofactor evidence="1 9">
        <name>(R)-lipoate</name>
        <dbReference type="ChEBI" id="CHEBI:83088"/>
    </cofactor>
</comment>
<evidence type="ECO:0000256" key="4">
    <source>
        <dbReference type="ARBA" id="ARBA00022679"/>
    </source>
</evidence>
<feature type="non-terminal residue" evidence="12">
    <location>
        <position position="1"/>
    </location>
</feature>
<comment type="similarity">
    <text evidence="3 9">Belongs to the 2-oxoacid dehydrogenase family.</text>
</comment>
<accession>A0A836FS31</accession>
<evidence type="ECO:0000256" key="6">
    <source>
        <dbReference type="ARBA" id="ARBA00022946"/>
    </source>
</evidence>
<dbReference type="EC" id="2.3.1.-" evidence="9"/>
<dbReference type="InterPro" id="IPR050743">
    <property type="entry name" value="2-oxoacid_DH_E2_comp"/>
</dbReference>
<keyword evidence="7" id="KW-0496">Mitochondrion</keyword>
<evidence type="ECO:0000259" key="11">
    <source>
        <dbReference type="PROSITE" id="PS50968"/>
    </source>
</evidence>
<dbReference type="Pfam" id="PF00198">
    <property type="entry name" value="2-oxoacid_dh"/>
    <property type="match status" value="1"/>
</dbReference>
<evidence type="ECO:0000256" key="5">
    <source>
        <dbReference type="ARBA" id="ARBA00022823"/>
    </source>
</evidence>
<evidence type="ECO:0000256" key="3">
    <source>
        <dbReference type="ARBA" id="ARBA00007317"/>
    </source>
</evidence>
<sequence length="427" mass="48446">MHAVLSGALYGAPVWSGKALASRRIKERLHSVQRRLALRICRAYRTVSYAAAMVLAGIPPAEYVADALAETFARMKAIRAERSRDPIRRLLSVSSFFSAKKVVPFKLSDIGEGIRDVTVKEWFLKPGDQVKQFDDICEVQSDKASVTITSRYDGLIKTLHYKIDNVALIGSTLLDFEIEDNSTGAVRNDAGETAKSAENQTIDNSEKSERRSDKVKSENITLKEEKVLSTTAVRRITKEKATGKDGRVLKEDILAHLQKISADPRVKVNVPSSMTGKMVNLKRYTKHMWKTMTKSLLNAWLDEETQQLCRCELHDVYVVQYRHEKVFCIGLLLEMRSGYSTTIPRRKNTTLSPVNRCHRPQHQHQSRTFMVRRSCSVSGGTKRIDGTYMKPVIVSADHRIVDDVTMARFSNLWKYYVENLLHLLICP</sequence>
<feature type="region of interest" description="Disordered" evidence="10">
    <location>
        <begin position="186"/>
        <end position="216"/>
    </location>
</feature>
<keyword evidence="6" id="KW-0809">Transit peptide</keyword>
<dbReference type="Proteomes" id="UP000669903">
    <property type="component" value="Unassembled WGS sequence"/>
</dbReference>
<keyword evidence="5 9" id="KW-0450">Lipoyl</keyword>
<dbReference type="InterPro" id="IPR011053">
    <property type="entry name" value="Single_hybrid_motif"/>
</dbReference>
<dbReference type="InterPro" id="IPR000089">
    <property type="entry name" value="Biotin_lipoyl"/>
</dbReference>
<keyword evidence="4 9" id="KW-0808">Transferase</keyword>
<evidence type="ECO:0000256" key="1">
    <source>
        <dbReference type="ARBA" id="ARBA00001938"/>
    </source>
</evidence>
<dbReference type="PANTHER" id="PTHR43178">
    <property type="entry name" value="DIHYDROLIPOAMIDE ACETYLTRANSFERASE COMPONENT OF PYRUVATE DEHYDROGENASE COMPLEX"/>
    <property type="match status" value="1"/>
</dbReference>
<reference evidence="12" key="1">
    <citation type="submission" date="2020-03" db="EMBL/GenBank/DDBJ databases">
        <title>Relaxed selection underlies rapid genomic changes in the transitions from sociality to social parasitism in ants.</title>
        <authorList>
            <person name="Bi X."/>
        </authorList>
    </citation>
    <scope>NUCLEOTIDE SEQUENCE</scope>
    <source>
        <strain evidence="12">BGI-DK2014a</strain>
        <tissue evidence="12">Whole body</tissue>
    </source>
</reference>
<keyword evidence="13" id="KW-1185">Reference proteome</keyword>